<keyword evidence="1" id="KW-0175">Coiled coil</keyword>
<evidence type="ECO:0000259" key="3">
    <source>
        <dbReference type="Pfam" id="PF03050"/>
    </source>
</evidence>
<keyword evidence="5" id="KW-1185">Reference proteome</keyword>
<feature type="coiled-coil region" evidence="1">
    <location>
        <begin position="3"/>
        <end position="37"/>
    </location>
</feature>
<dbReference type="RefSeq" id="WP_051506336.1">
    <property type="nucleotide sequence ID" value="NZ_JEOB01000002.1"/>
</dbReference>
<comment type="caution">
    <text evidence="4">The sequence shown here is derived from an EMBL/GenBank/DDBJ whole genome shotgun (WGS) entry which is preliminary data.</text>
</comment>
<sequence>MSEQNMTSEIVSLRNENAVLREELALANQQLEWFRKQIFGRKTEQTSVVMEKEFGVQLSMFGNNGEKSAAKSAETITVPEHKRKKKRTHDEWMSNLPVKEEHHKIDNPVCEICGAEMEELTPEKAYDELVFTPPKYHIRRHIVHKYKCPECGEKPEERDEPCHIIRAPYPHAMIPGSYCSPELLAHIIYEKYAKSVPLHRQEKDFNSKNIPLLKATMSNWVGTAAEKWCLPIVEKMHEMLIAGQIIHADETTVQVLHEEGRKATSVSRMWVYCNGKMNDRSIIIFEYQPTRKGEHASNFLKGFIGYLICDGYDAYNAVEGAKRCGCMTHVRRGFIQALPNDQKLHSTSVAAKAVEYFNKIYHEENLLADSSTEYRYEQRLAKEKPLLDEFFAWLENVQVSGKGKLTDAVRYSLNERKYLYTFFENGDVPIDNNRAENAIRPFAVGRRNWLFSNTANGAKASAVLYSIISTAQANGLDAEKYLTELFSQPAGTILLPWREENET</sequence>
<dbReference type="Pfam" id="PF03050">
    <property type="entry name" value="DDE_Tnp_IS66"/>
    <property type="match status" value="1"/>
</dbReference>
<evidence type="ECO:0000313" key="4">
    <source>
        <dbReference type="EMBL" id="EXM39274.1"/>
    </source>
</evidence>
<evidence type="ECO:0000256" key="1">
    <source>
        <dbReference type="SAM" id="Coils"/>
    </source>
</evidence>
<evidence type="ECO:0000256" key="2">
    <source>
        <dbReference type="SAM" id="MobiDB-lite"/>
    </source>
</evidence>
<dbReference type="PATRIC" id="fig|1341156.4.peg.1379"/>
<protein>
    <submittedName>
        <fullName evidence="4">Transposase</fullName>
    </submittedName>
</protein>
<feature type="domain" description="Transposase IS66 central" evidence="3">
    <location>
        <begin position="177"/>
        <end position="459"/>
    </location>
</feature>
<dbReference type="PANTHER" id="PTHR33678:SF1">
    <property type="entry name" value="BLL1576 PROTEIN"/>
    <property type="match status" value="1"/>
</dbReference>
<gene>
    <name evidence="4" type="ORF">RASY3_04780</name>
</gene>
<reference evidence="4 5" key="1">
    <citation type="submission" date="2013-06" db="EMBL/GenBank/DDBJ databases">
        <title>Rumen cellulosomics: divergent fiber-degrading strategies revealed by comparative genome-wide analysis of six Ruminococcal strains.</title>
        <authorList>
            <person name="Dassa B."/>
            <person name="Borovok I."/>
            <person name="Lamed R."/>
            <person name="Flint H."/>
            <person name="Yeoman C.J."/>
            <person name="White B."/>
            <person name="Bayer E.A."/>
        </authorList>
    </citation>
    <scope>NUCLEOTIDE SEQUENCE [LARGE SCALE GENOMIC DNA]</scope>
    <source>
        <strain evidence="4 5">SY3</strain>
    </source>
</reference>
<accession>A0A011UF58</accession>
<proteinExistence type="predicted"/>
<dbReference type="EMBL" id="JEOB01000002">
    <property type="protein sequence ID" value="EXM39274.1"/>
    <property type="molecule type" value="Genomic_DNA"/>
</dbReference>
<feature type="region of interest" description="Disordered" evidence="2">
    <location>
        <begin position="69"/>
        <end position="89"/>
    </location>
</feature>
<dbReference type="AlphaFoldDB" id="A0A011UF58"/>
<dbReference type="PANTHER" id="PTHR33678">
    <property type="entry name" value="BLL1576 PROTEIN"/>
    <property type="match status" value="1"/>
</dbReference>
<evidence type="ECO:0000313" key="5">
    <source>
        <dbReference type="Proteomes" id="UP000021369"/>
    </source>
</evidence>
<dbReference type="OrthoDB" id="9760067at2"/>
<name>A0A011UF58_RUMAL</name>
<dbReference type="NCBIfam" id="NF033517">
    <property type="entry name" value="transpos_IS66"/>
    <property type="match status" value="1"/>
</dbReference>
<dbReference type="Proteomes" id="UP000021369">
    <property type="component" value="Unassembled WGS sequence"/>
</dbReference>
<dbReference type="InterPro" id="IPR052344">
    <property type="entry name" value="Transposase-related"/>
</dbReference>
<organism evidence="4 5">
    <name type="scientific">Ruminococcus albus SY3</name>
    <dbReference type="NCBI Taxonomy" id="1341156"/>
    <lineage>
        <taxon>Bacteria</taxon>
        <taxon>Bacillati</taxon>
        <taxon>Bacillota</taxon>
        <taxon>Clostridia</taxon>
        <taxon>Eubacteriales</taxon>
        <taxon>Oscillospiraceae</taxon>
        <taxon>Ruminococcus</taxon>
    </lineage>
</organism>
<dbReference type="InterPro" id="IPR004291">
    <property type="entry name" value="Transposase_IS66_central"/>
</dbReference>